<reference evidence="1" key="1">
    <citation type="submission" date="2020-10" db="EMBL/GenBank/DDBJ databases">
        <title>CRESS DNA virus dark matter in the feces of wild birds.</title>
        <authorList>
            <person name="Yang S."/>
            <person name="Zhang W."/>
        </authorList>
    </citation>
    <scope>NUCLEOTIDE SEQUENCE</scope>
    <source>
        <strain evidence="1">Swn66cir22</strain>
    </source>
</reference>
<proteinExistence type="predicted"/>
<accession>A0A8A4XBY6</accession>
<sequence length="357" mass="39523">MSARNRFNQFLPFAVSRLRNSLNNRRSTARRTRFNMGRSKTMTRTRSRQGTSGIGVTTQHDERLIYRKRPMRGRKKRNWKRFTNKVHAVSEKDLGSQTAVFNVGAVQTNTSATQQIRTSFALYGMNSSVSFWNDMDTIGASLPTGAGAVTGAQGLLTSPSTKVIFKSGVLDLTIRNASTVAVSAGVTSFASEARMEVDVYECTIRRGDEEGVAYGTILDMLAQNTVRTDATGGAGTEVDIALRGVTPFDCTYSLANFGITILSKRKYQISNGDQVTYQIRDPRRHVMPVRELTSTEGPNKKGLTRCLIVIGKLAPGLPIGTSATPGNYQEILTYGITRKYLYKVENYSEDRTNYFNL</sequence>
<name>A0A8A4XBY6_9VIRU</name>
<protein>
    <submittedName>
        <fullName evidence="1">Capsid protein</fullName>
    </submittedName>
</protein>
<dbReference type="EMBL" id="MW182743">
    <property type="protein sequence ID" value="QTE03342.1"/>
    <property type="molecule type" value="Genomic_DNA"/>
</dbReference>
<evidence type="ECO:0000313" key="1">
    <source>
        <dbReference type="EMBL" id="QTE03342.1"/>
    </source>
</evidence>
<organism evidence="1">
    <name type="scientific">Cygnus columbianus CRESS-DNA-virus sp</name>
    <dbReference type="NCBI Taxonomy" id="2815027"/>
    <lineage>
        <taxon>Viruses</taxon>
        <taxon>Monodnaviria</taxon>
        <taxon>Shotokuvirae</taxon>
        <taxon>Cressdnaviricota</taxon>
    </lineage>
</organism>